<protein>
    <submittedName>
        <fullName evidence="1">Uncharacterized protein</fullName>
    </submittedName>
</protein>
<evidence type="ECO:0000313" key="2">
    <source>
        <dbReference type="Proteomes" id="UP000324222"/>
    </source>
</evidence>
<name>A0A5B7D4F6_PORTR</name>
<gene>
    <name evidence="1" type="ORF">E2C01_009367</name>
</gene>
<accession>A0A5B7D4F6</accession>
<reference evidence="1 2" key="1">
    <citation type="submission" date="2019-05" db="EMBL/GenBank/DDBJ databases">
        <title>Another draft genome of Portunus trituberculatus and its Hox gene families provides insights of decapod evolution.</title>
        <authorList>
            <person name="Jeong J.-H."/>
            <person name="Song I."/>
            <person name="Kim S."/>
            <person name="Choi T."/>
            <person name="Kim D."/>
            <person name="Ryu S."/>
            <person name="Kim W."/>
        </authorList>
    </citation>
    <scope>NUCLEOTIDE SEQUENCE [LARGE SCALE GENOMIC DNA]</scope>
    <source>
        <tissue evidence="1">Muscle</tissue>
    </source>
</reference>
<evidence type="ECO:0000313" key="1">
    <source>
        <dbReference type="EMBL" id="MPC16540.1"/>
    </source>
</evidence>
<dbReference type="AlphaFoldDB" id="A0A5B7D4F6"/>
<organism evidence="1 2">
    <name type="scientific">Portunus trituberculatus</name>
    <name type="common">Swimming crab</name>
    <name type="synonym">Neptunus trituberculatus</name>
    <dbReference type="NCBI Taxonomy" id="210409"/>
    <lineage>
        <taxon>Eukaryota</taxon>
        <taxon>Metazoa</taxon>
        <taxon>Ecdysozoa</taxon>
        <taxon>Arthropoda</taxon>
        <taxon>Crustacea</taxon>
        <taxon>Multicrustacea</taxon>
        <taxon>Malacostraca</taxon>
        <taxon>Eumalacostraca</taxon>
        <taxon>Eucarida</taxon>
        <taxon>Decapoda</taxon>
        <taxon>Pleocyemata</taxon>
        <taxon>Brachyura</taxon>
        <taxon>Eubrachyura</taxon>
        <taxon>Portunoidea</taxon>
        <taxon>Portunidae</taxon>
        <taxon>Portuninae</taxon>
        <taxon>Portunus</taxon>
    </lineage>
</organism>
<dbReference type="Proteomes" id="UP000324222">
    <property type="component" value="Unassembled WGS sequence"/>
</dbReference>
<comment type="caution">
    <text evidence="1">The sequence shown here is derived from an EMBL/GenBank/DDBJ whole genome shotgun (WGS) entry which is preliminary data.</text>
</comment>
<dbReference type="EMBL" id="VSRR010000515">
    <property type="protein sequence ID" value="MPC16540.1"/>
    <property type="molecule type" value="Genomic_DNA"/>
</dbReference>
<proteinExistence type="predicted"/>
<sequence>MFGVPSRLDYGASGGAGKTSTLQQHLTFLAILICPLRLSPKGYSVLLSSCPYVFPLEYSLVQGRSVPHCLEMTASPRVSLLLAQL</sequence>
<keyword evidence="2" id="KW-1185">Reference proteome</keyword>